<dbReference type="CDD" id="cd00229">
    <property type="entry name" value="SGNH_hydrolase"/>
    <property type="match status" value="1"/>
</dbReference>
<dbReference type="SUPFAM" id="SSF52266">
    <property type="entry name" value="SGNH hydrolase"/>
    <property type="match status" value="1"/>
</dbReference>
<gene>
    <name evidence="2" type="ORF">GCM10008960_40090</name>
</gene>
<keyword evidence="3" id="KW-1185">Reference proteome</keyword>
<dbReference type="InterPro" id="IPR036514">
    <property type="entry name" value="SGNH_hydro_sf"/>
</dbReference>
<feature type="domain" description="SGNH hydrolase-type esterase" evidence="1">
    <location>
        <begin position="198"/>
        <end position="383"/>
    </location>
</feature>
<dbReference type="Proteomes" id="UP000644548">
    <property type="component" value="Unassembled WGS sequence"/>
</dbReference>
<name>A0ABQ2S9B9_9DEIO</name>
<evidence type="ECO:0000259" key="1">
    <source>
        <dbReference type="Pfam" id="PF13472"/>
    </source>
</evidence>
<proteinExistence type="predicted"/>
<organism evidence="2 3">
    <name type="scientific">Deinococcus sedimenti</name>
    <dbReference type="NCBI Taxonomy" id="1867090"/>
    <lineage>
        <taxon>Bacteria</taxon>
        <taxon>Thermotogati</taxon>
        <taxon>Deinococcota</taxon>
        <taxon>Deinococci</taxon>
        <taxon>Deinococcales</taxon>
        <taxon>Deinococcaceae</taxon>
        <taxon>Deinococcus</taxon>
    </lineage>
</organism>
<evidence type="ECO:0000313" key="2">
    <source>
        <dbReference type="EMBL" id="GGS09830.1"/>
    </source>
</evidence>
<comment type="caution">
    <text evidence="2">The sequence shown here is derived from an EMBL/GenBank/DDBJ whole genome shotgun (WGS) entry which is preliminary data.</text>
</comment>
<evidence type="ECO:0000313" key="3">
    <source>
        <dbReference type="Proteomes" id="UP000644548"/>
    </source>
</evidence>
<accession>A0ABQ2S9B9</accession>
<dbReference type="Gene3D" id="3.40.50.1110">
    <property type="entry name" value="SGNH hydrolase"/>
    <property type="match status" value="1"/>
</dbReference>
<sequence>MTNPVKKRVVTLDDLNVLNQNAAYARQKGEVADAAATRATTAAEQAEQAAGALPSLTEAATLLGNAREAAGYVAPLAAAKQQADQNHVRATSDHQQVNSALLGLTATTEELRGVAATYSLGRAPQAGDPAGTYRWVDGDGNVVDTAWDGAAATGQTLALTTTAQATVIDERARSQGLYARAISGMLSRPVRTPQRVLFIGDSITEGWDQLDGRDAYAAQLAAALRLLNPAVVIANYALGGRGLSHYNDPNYKGQAAEPANIGTGFGPSWNFARPWVVVGKSWRDHARDFAPDLTVVAFGMNEAGGAGSDATHAANLQAALDDTATWPTPPTAVVVPTFLPTPYLDRYGQRQDVTQAVARATREVGRTRGLYVADANRLDGLLRRGVDDVARAARTEADWEGWPDVWGAGAGTWVHAGDTLTPGSGVSGFAERTEAPFYNGSISFNVRPADPGDKLWVGYRHSDSLGEMIVLIHPTGGSFGSGAIEVYTAPGALLTQQSGLNIPVGAETPVRIVADGSWHEVWVAGVRALRIQTYRNLHDGTVRMGLDAPGRMTMKHLRLTYLDALTAGPMYTEDELLGVWPNGESDSGNAINHPTGEGHALILTPAFRGLLGAVVPDATGGGGGGGGELVTTPARLAGVLPAGANAEVWADELDSGLSAYNTAGTVTGGGGTVTVGNPGSTAEASSFMLHKTRTLPRDGSLFAEVRVTLNGQSEYVRSGLILSTSNSVLNGYFIVFEGSAVGGVGQAVRILRLTNGALGSLNPDRFAAFAHTTNAPYTLSVRPTAANLEVYVDGVKLLDIPDGTFAGPYYVGYAHSTPGGATTFGTVDRFDLTAALAGAGPLPLALTGVLPDDLLIGWQDAGRAGLLHALFPGVTASVAGTLGRAVTYQSAQGTLRLVPGLEWPPAGAGLARGATLTLTEGLRAAGRVVGFAERGQDPQMQAWNYTHQGEPLGITAVNPATGEVAMTCQNVAPWGFAWGSRMKFDPRFDFTFSADVKTEILSGTHSFGALVAFCSEYNYTGLLQAKDISTSAQPGVLHHETYGDEAGALYQNVPGVVNQNEYHRLRLAYVAATQSMRYYVDDVLVATKTWAAQGAVCIWICSVSNTNNTADGVCRITYRNVVGVGTPVQGAVGIDSLVQEVTRAAGQAVDKEATSGTGRDFITGAGTAVSRVITPINPGDGWRELVVGGTGLLKVRVATPDGTVLPDGVLAGNAAGFGPGAVVSLAGVPVDAYPALTLRATLAAGDKLYELRIR</sequence>
<dbReference type="EMBL" id="BMQN01000026">
    <property type="protein sequence ID" value="GGS09830.1"/>
    <property type="molecule type" value="Genomic_DNA"/>
</dbReference>
<dbReference type="Pfam" id="PF13472">
    <property type="entry name" value="Lipase_GDSL_2"/>
    <property type="match status" value="1"/>
</dbReference>
<reference evidence="3" key="1">
    <citation type="journal article" date="2019" name="Int. J. Syst. Evol. Microbiol.">
        <title>The Global Catalogue of Microorganisms (GCM) 10K type strain sequencing project: providing services to taxonomists for standard genome sequencing and annotation.</title>
        <authorList>
            <consortium name="The Broad Institute Genomics Platform"/>
            <consortium name="The Broad Institute Genome Sequencing Center for Infectious Disease"/>
            <person name="Wu L."/>
            <person name="Ma J."/>
        </authorList>
    </citation>
    <scope>NUCLEOTIDE SEQUENCE [LARGE SCALE GENOMIC DNA]</scope>
    <source>
        <strain evidence="3">JCM 31405</strain>
    </source>
</reference>
<dbReference type="Gene3D" id="2.60.120.560">
    <property type="entry name" value="Exo-inulinase, domain 1"/>
    <property type="match status" value="1"/>
</dbReference>
<protein>
    <recommendedName>
        <fullName evidence="1">SGNH hydrolase-type esterase domain-containing protein</fullName>
    </recommendedName>
</protein>
<dbReference type="InterPro" id="IPR013830">
    <property type="entry name" value="SGNH_hydro"/>
</dbReference>
<dbReference type="RefSeq" id="WP_189074890.1">
    <property type="nucleotide sequence ID" value="NZ_BMQN01000026.1"/>
</dbReference>